<sequence length="515" mass="58456">MIKNLRLHIEADHENRRHPCTEPLCEITFRDPSKISLHVFKQHGRKDIVFPPKYGLEVSELATGITLPLAEAQAYSELGNMNNQTLHCVPSKDVVNLQDRNLLRNQTTVDSQCIGPLTPHYLHSNSIRFLEPGQACPLNLTISYDTAVMSAVRRVSNGRVYFCLRLSRRCLHCDVVRKSRNVHTNPIPNKTIGRYCQATNCNIPRWRGIGVFCEAHYQIWMYSQDNWRYQSVPDIPRSFADNIARFIQILNTKNFQLGFRLATILPKLLDANLDVANVYALDTEFHHLPSGRVEATEVAIVDVKTCRIIVNAILDHSRTGLVATRMLRFLRSQQQDPSSPQHVPPVYTAAGMMKQLKDCHFKESDVFVEYSKSLAFPNLSLIRSVIERQEDYNAFSLIPGNTGFAINSDIKTLLSQALPLPTYKLQFIFRLLFPQDPLVDCNHSAVIDSLQLARILQLAAELAKKPGVRNLPLDLFQGINELPSLYPSAQINILNQYFIVLDPILGLKSSEKSYN</sequence>
<evidence type="ECO:0000313" key="1">
    <source>
        <dbReference type="EMBL" id="OCK87644.1"/>
    </source>
</evidence>
<protein>
    <submittedName>
        <fullName evidence="1">Uncharacterized protein</fullName>
    </submittedName>
</protein>
<accession>A0ACC8EN22</accession>
<dbReference type="Proteomes" id="UP000250078">
    <property type="component" value="Unassembled WGS sequence"/>
</dbReference>
<name>A0ACC8EN22_9PEZI</name>
<reference evidence="1 2" key="1">
    <citation type="journal article" date="2016" name="Nat. Commun.">
        <title>Ectomycorrhizal ecology is imprinted in the genome of the dominant symbiotic fungus Cenococcum geophilum.</title>
        <authorList>
            <consortium name="DOE Joint Genome Institute"/>
            <person name="Peter M."/>
            <person name="Kohler A."/>
            <person name="Ohm R.A."/>
            <person name="Kuo A."/>
            <person name="Krutzmann J."/>
            <person name="Morin E."/>
            <person name="Arend M."/>
            <person name="Barry K.W."/>
            <person name="Binder M."/>
            <person name="Choi C."/>
            <person name="Clum A."/>
            <person name="Copeland A."/>
            <person name="Grisel N."/>
            <person name="Haridas S."/>
            <person name="Kipfer T."/>
            <person name="LaButti K."/>
            <person name="Lindquist E."/>
            <person name="Lipzen A."/>
            <person name="Maire R."/>
            <person name="Meier B."/>
            <person name="Mihaltcheva S."/>
            <person name="Molinier V."/>
            <person name="Murat C."/>
            <person name="Poggeler S."/>
            <person name="Quandt C.A."/>
            <person name="Sperisen C."/>
            <person name="Tritt A."/>
            <person name="Tisserant E."/>
            <person name="Crous P.W."/>
            <person name="Henrissat B."/>
            <person name="Nehls U."/>
            <person name="Egli S."/>
            <person name="Spatafora J.W."/>
            <person name="Grigoriev I.V."/>
            <person name="Martin F.M."/>
        </authorList>
    </citation>
    <scope>NUCLEOTIDE SEQUENCE [LARGE SCALE GENOMIC DNA]</scope>
    <source>
        <strain evidence="1 2">1.58</strain>
    </source>
</reference>
<organism evidence="1 2">
    <name type="scientific">Cenococcum geophilum 1.58</name>
    <dbReference type="NCBI Taxonomy" id="794803"/>
    <lineage>
        <taxon>Eukaryota</taxon>
        <taxon>Fungi</taxon>
        <taxon>Dikarya</taxon>
        <taxon>Ascomycota</taxon>
        <taxon>Pezizomycotina</taxon>
        <taxon>Dothideomycetes</taxon>
        <taxon>Pleosporomycetidae</taxon>
        <taxon>Gloniales</taxon>
        <taxon>Gloniaceae</taxon>
        <taxon>Cenococcum</taxon>
    </lineage>
</organism>
<keyword evidence="2" id="KW-1185">Reference proteome</keyword>
<gene>
    <name evidence="1" type="ORF">K441DRAFT_682489</name>
</gene>
<evidence type="ECO:0000313" key="2">
    <source>
        <dbReference type="Proteomes" id="UP000250078"/>
    </source>
</evidence>
<dbReference type="EMBL" id="KV748258">
    <property type="protein sequence ID" value="OCK87644.1"/>
    <property type="molecule type" value="Genomic_DNA"/>
</dbReference>
<proteinExistence type="predicted"/>